<organism evidence="1 2">
    <name type="scientific">Clostridium omnivorum</name>
    <dbReference type="NCBI Taxonomy" id="1604902"/>
    <lineage>
        <taxon>Bacteria</taxon>
        <taxon>Bacillati</taxon>
        <taxon>Bacillota</taxon>
        <taxon>Clostridia</taxon>
        <taxon>Eubacteriales</taxon>
        <taxon>Clostridiaceae</taxon>
        <taxon>Clostridium</taxon>
    </lineage>
</organism>
<name>A0ABQ5N7I2_9CLOT</name>
<dbReference type="EMBL" id="BRXR01000001">
    <property type="protein sequence ID" value="GLC31142.1"/>
    <property type="molecule type" value="Genomic_DNA"/>
</dbReference>
<protein>
    <recommendedName>
        <fullName evidence="3">DNA repair protein</fullName>
    </recommendedName>
</protein>
<evidence type="ECO:0008006" key="3">
    <source>
        <dbReference type="Google" id="ProtNLM"/>
    </source>
</evidence>
<dbReference type="RefSeq" id="WP_264850420.1">
    <property type="nucleotide sequence ID" value="NZ_BRXR01000001.1"/>
</dbReference>
<sequence length="305" mass="35319">MGFFGGLVSKVKSCANAVVDKVKQGASYIKHKVTNVWTSFTGKKYFDEAEGLYDKITERYYLRQKQFEDDVDSYTDLIEKHVKVINKSKEKIKFGLLPEMSHKLKKIKDISVSGDFTVEAYMAEILSVDSVRSKTELYKIDFNKHKFKTTFQAIFTLGFYTRKKAKETLYAVQEEEQKINAEIAKMDAEIVKLQAIEKSLENVEVYFTFLIELYGNLLVRLDNSINFLYVRCMSFAHKLVHTEMSIRRLPVMQQKEVEAIINASKILKAMTDAQITSLENADKVNNYSKDMKQQYTELNKVYEVA</sequence>
<reference evidence="1 2" key="1">
    <citation type="journal article" date="2024" name="Int. J. Syst. Evol. Microbiol.">
        <title>Clostridium omnivorum sp. nov., isolated from anoxic soil under the treatment of reductive soil disinfestation.</title>
        <authorList>
            <person name="Ueki A."/>
            <person name="Tonouchi A."/>
            <person name="Kaku N."/>
            <person name="Honma S."/>
            <person name="Ueki K."/>
        </authorList>
    </citation>
    <scope>NUCLEOTIDE SEQUENCE [LARGE SCALE GENOMIC DNA]</scope>
    <source>
        <strain evidence="1 2">E14</strain>
    </source>
</reference>
<comment type="caution">
    <text evidence="1">The sequence shown here is derived from an EMBL/GenBank/DDBJ whole genome shotgun (WGS) entry which is preliminary data.</text>
</comment>
<gene>
    <name evidence="1" type="ORF">bsdE14_25520</name>
</gene>
<accession>A0ABQ5N7I2</accession>
<evidence type="ECO:0000313" key="2">
    <source>
        <dbReference type="Proteomes" id="UP001208567"/>
    </source>
</evidence>
<evidence type="ECO:0000313" key="1">
    <source>
        <dbReference type="EMBL" id="GLC31142.1"/>
    </source>
</evidence>
<keyword evidence="2" id="KW-1185">Reference proteome</keyword>
<dbReference type="Proteomes" id="UP001208567">
    <property type="component" value="Unassembled WGS sequence"/>
</dbReference>
<proteinExistence type="predicted"/>